<sequence length="551" mass="61122">EQPAKISGNLSATIRILVLLLRICGYVIILMALYWCTECMPLAVTALMPVVLFPMMGIMKVSMEYLKDSNMLFIGGLLVAIAVEHWNLHKRIALGVLLLVGVRPSLLMMGFMIVSSFLSMWISNTATTAMMLPIAHAVLQQLKATEVQMNSLYNLMYWVCWGADEHEWGPEAIQEFKRKAMEAKYDLLTKGMSLSVCYSASIGGTATLTGTTPNLILKGQMDELFPENGDVINFASWFGFAFPNMVLMLVFSWLWLQFMYLGFNLKQSFGCGMKSDRDKEAYAVMKTEYRKLGSMRFAEGAVLTIFILLVILWFTREPGFIDGWATVLFNKEGEFVSDGTVAILMSMLFFVVPSQLPRFGGKVKNALPTLLNWRVVNERMPWNIIILLGGGFALAAGSERSGLSKWLGESLAPLQQIPAFAISLLLCLLVATFTECSSNTATTTLFLPILATAINLHPLYVMLPCTVAASLAFMLPVATPPNAIAFSFGNLKVIDMVKSGFMLNIIGILTVNLGINTWGYAMFDMVISLSWIMISCHENVQHTVCLSNYLK</sequence>
<feature type="transmembrane region" description="Helical" evidence="7">
    <location>
        <begin position="71"/>
        <end position="88"/>
    </location>
</feature>
<evidence type="ECO:0000256" key="4">
    <source>
        <dbReference type="ARBA" id="ARBA00022989"/>
    </source>
</evidence>
<evidence type="ECO:0000256" key="1">
    <source>
        <dbReference type="ARBA" id="ARBA00004141"/>
    </source>
</evidence>
<feature type="transmembrane region" description="Helical" evidence="7">
    <location>
        <begin position="297"/>
        <end position="315"/>
    </location>
</feature>
<organism evidence="8 9">
    <name type="scientific">Anabas testudineus</name>
    <name type="common">Climbing perch</name>
    <name type="synonym">Anthias testudineus</name>
    <dbReference type="NCBI Taxonomy" id="64144"/>
    <lineage>
        <taxon>Eukaryota</taxon>
        <taxon>Metazoa</taxon>
        <taxon>Chordata</taxon>
        <taxon>Craniata</taxon>
        <taxon>Vertebrata</taxon>
        <taxon>Euteleostomi</taxon>
        <taxon>Actinopterygii</taxon>
        <taxon>Neopterygii</taxon>
        <taxon>Teleostei</taxon>
        <taxon>Neoteleostei</taxon>
        <taxon>Acanthomorphata</taxon>
        <taxon>Anabantaria</taxon>
        <taxon>Anabantiformes</taxon>
        <taxon>Anabantoidei</taxon>
        <taxon>Anabantidae</taxon>
        <taxon>Anabas</taxon>
    </lineage>
</organism>
<gene>
    <name evidence="8" type="primary">SLC13A2</name>
</gene>
<dbReference type="AlphaFoldDB" id="A0AAQ6IEL7"/>
<keyword evidence="4 7" id="KW-1133">Transmembrane helix</keyword>
<reference evidence="8" key="2">
    <citation type="submission" date="2025-08" db="UniProtKB">
        <authorList>
            <consortium name="Ensembl"/>
        </authorList>
    </citation>
    <scope>IDENTIFICATION</scope>
</reference>
<accession>A0AAQ6IEL7</accession>
<evidence type="ECO:0000256" key="5">
    <source>
        <dbReference type="ARBA" id="ARBA00023136"/>
    </source>
</evidence>
<feature type="transmembrane region" description="Helical" evidence="7">
    <location>
        <begin position="40"/>
        <end position="59"/>
    </location>
</feature>
<keyword evidence="6" id="KW-0739">Sodium transport</keyword>
<feature type="transmembrane region" description="Helical" evidence="7">
    <location>
        <begin position="187"/>
        <end position="211"/>
    </location>
</feature>
<dbReference type="CDD" id="cd01115">
    <property type="entry name" value="SLC13_permease"/>
    <property type="match status" value="1"/>
</dbReference>
<dbReference type="PANTHER" id="PTHR10283:SF82">
    <property type="entry name" value="SOLUTE CARRIER FAMILY 13 MEMBER 2"/>
    <property type="match status" value="1"/>
</dbReference>
<dbReference type="GO" id="GO:0071285">
    <property type="term" value="P:cellular response to lithium ion"/>
    <property type="evidence" value="ECO:0007669"/>
    <property type="project" value="TreeGrafter"/>
</dbReference>
<keyword evidence="6" id="KW-0813">Transport</keyword>
<feature type="transmembrane region" description="Helical" evidence="7">
    <location>
        <begin position="380"/>
        <end position="397"/>
    </location>
</feature>
<feature type="transmembrane region" description="Helical" evidence="7">
    <location>
        <begin position="94"/>
        <end position="122"/>
    </location>
</feature>
<dbReference type="Ensembl" id="ENSATET00000075286.1">
    <property type="protein sequence ID" value="ENSATEP00000073181.1"/>
    <property type="gene ID" value="ENSATEG00000008383.3"/>
</dbReference>
<dbReference type="GO" id="GO:0017153">
    <property type="term" value="F:sodium:dicarboxylate symporter activity"/>
    <property type="evidence" value="ECO:0007669"/>
    <property type="project" value="TreeGrafter"/>
</dbReference>
<evidence type="ECO:0000256" key="3">
    <source>
        <dbReference type="ARBA" id="ARBA00022692"/>
    </source>
</evidence>
<dbReference type="InterPro" id="IPR001898">
    <property type="entry name" value="SLC13A/DASS"/>
</dbReference>
<evidence type="ECO:0008006" key="10">
    <source>
        <dbReference type="Google" id="ProtNLM"/>
    </source>
</evidence>
<evidence type="ECO:0000256" key="7">
    <source>
        <dbReference type="SAM" id="Phobius"/>
    </source>
</evidence>
<keyword evidence="3 7" id="KW-0812">Transmembrane</keyword>
<dbReference type="PANTHER" id="PTHR10283">
    <property type="entry name" value="SOLUTE CARRIER FAMILY 13 MEMBER"/>
    <property type="match status" value="1"/>
</dbReference>
<evidence type="ECO:0000256" key="2">
    <source>
        <dbReference type="ARBA" id="ARBA00006772"/>
    </source>
</evidence>
<evidence type="ECO:0000256" key="6">
    <source>
        <dbReference type="ARBA" id="ARBA00023201"/>
    </source>
</evidence>
<comment type="similarity">
    <text evidence="2">Belongs to the SLC13A/DASS transporter (TC 2.A.47) family. NADC subfamily.</text>
</comment>
<keyword evidence="5 7" id="KW-0472">Membrane</keyword>
<dbReference type="GO" id="GO:0015138">
    <property type="term" value="F:fumarate transmembrane transporter activity"/>
    <property type="evidence" value="ECO:0007669"/>
    <property type="project" value="TreeGrafter"/>
</dbReference>
<dbReference type="GO" id="GO:0015139">
    <property type="term" value="F:alpha-ketoglutarate transmembrane transporter activity"/>
    <property type="evidence" value="ECO:0007669"/>
    <property type="project" value="TreeGrafter"/>
</dbReference>
<feature type="transmembrane region" description="Helical" evidence="7">
    <location>
        <begin position="445"/>
        <end position="463"/>
    </location>
</feature>
<keyword evidence="6" id="KW-0406">Ion transport</keyword>
<keyword evidence="9" id="KW-1185">Reference proteome</keyword>
<name>A0AAQ6IEL7_ANATE</name>
<dbReference type="Pfam" id="PF00939">
    <property type="entry name" value="Na_sulph_symp"/>
    <property type="match status" value="1"/>
</dbReference>
<feature type="transmembrane region" description="Helical" evidence="7">
    <location>
        <begin position="335"/>
        <end position="352"/>
    </location>
</feature>
<dbReference type="GeneTree" id="ENSGT01030000234550"/>
<feature type="transmembrane region" description="Helical" evidence="7">
    <location>
        <begin position="501"/>
        <end position="523"/>
    </location>
</feature>
<feature type="transmembrane region" description="Helical" evidence="7">
    <location>
        <begin position="417"/>
        <end position="433"/>
    </location>
</feature>
<feature type="transmembrane region" description="Helical" evidence="7">
    <location>
        <begin position="469"/>
        <end position="489"/>
    </location>
</feature>
<feature type="transmembrane region" description="Helical" evidence="7">
    <location>
        <begin position="12"/>
        <end position="34"/>
    </location>
</feature>
<dbReference type="GO" id="GO:0015141">
    <property type="term" value="F:succinate transmembrane transporter activity"/>
    <property type="evidence" value="ECO:0007669"/>
    <property type="project" value="TreeGrafter"/>
</dbReference>
<dbReference type="Proteomes" id="UP000265040">
    <property type="component" value="Chromosome 14"/>
</dbReference>
<reference evidence="8 9" key="1">
    <citation type="submission" date="2021-04" db="EMBL/GenBank/DDBJ databases">
        <authorList>
            <consortium name="Wellcome Sanger Institute Data Sharing"/>
        </authorList>
    </citation>
    <scope>NUCLEOTIDE SEQUENCE [LARGE SCALE GENOMIC DNA]</scope>
</reference>
<keyword evidence="6" id="KW-0915">Sodium</keyword>
<dbReference type="GO" id="GO:0005886">
    <property type="term" value="C:plasma membrane"/>
    <property type="evidence" value="ECO:0007669"/>
    <property type="project" value="TreeGrafter"/>
</dbReference>
<protein>
    <recommendedName>
        <fullName evidence="10">Solute carrier family 13 member 2</fullName>
    </recommendedName>
</protein>
<feature type="transmembrane region" description="Helical" evidence="7">
    <location>
        <begin position="231"/>
        <end position="256"/>
    </location>
</feature>
<proteinExistence type="inferred from homology"/>
<evidence type="ECO:0000313" key="8">
    <source>
        <dbReference type="Ensembl" id="ENSATEP00000073181.1"/>
    </source>
</evidence>
<evidence type="ECO:0000313" key="9">
    <source>
        <dbReference type="Proteomes" id="UP000265040"/>
    </source>
</evidence>
<reference evidence="8" key="3">
    <citation type="submission" date="2025-09" db="UniProtKB">
        <authorList>
            <consortium name="Ensembl"/>
        </authorList>
    </citation>
    <scope>IDENTIFICATION</scope>
</reference>
<comment type="subcellular location">
    <subcellularLocation>
        <location evidence="1">Membrane</location>
        <topology evidence="1">Multi-pass membrane protein</topology>
    </subcellularLocation>
</comment>